<organism evidence="3 4">
    <name type="scientific">Bracoviriform congregatae</name>
    <dbReference type="NCBI Taxonomy" id="39640"/>
    <lineage>
        <taxon>Viruses</taxon>
        <taxon>Viruses incertae sedis</taxon>
        <taxon>Polydnaviriformidae</taxon>
        <taxon>Bracoviriform</taxon>
    </lineage>
</organism>
<feature type="compositionally biased region" description="Polar residues" evidence="1">
    <location>
        <begin position="74"/>
        <end position="86"/>
    </location>
</feature>
<dbReference type="RefSeq" id="YP_184907.1">
    <property type="nucleotide sequence ID" value="NC_006662.1"/>
</dbReference>
<dbReference type="KEGG" id="vg:3238844"/>
<name>Q5ZNS4_9VIRU</name>
<dbReference type="EMBL" id="AJ632324">
    <property type="protein sequence ID" value="CAG17476.1"/>
    <property type="molecule type" value="Genomic_DNA"/>
</dbReference>
<evidence type="ECO:0000313" key="2">
    <source>
        <dbReference type="EMBL" id="CAG17476.1"/>
    </source>
</evidence>
<dbReference type="KEGG" id="vg:3238899"/>
<sequence>MLAKSTIILFALAVGLSSFSNEKSTVSANKIPEVSKLSFDVGDNFDDYYKYIGNLYRNEVRKNQIGAETHQDNNHLQQVKSTSENHMGSDVDQKKIFHDISTNVVDHSSGALTIQVDNTWQQVNASGKNYMGSQARQKNNVYEK</sequence>
<dbReference type="GeneID" id="3238899"/>
<evidence type="ECO:0000313" key="4">
    <source>
        <dbReference type="Proteomes" id="UP000203537"/>
    </source>
</evidence>
<evidence type="ECO:0000256" key="1">
    <source>
        <dbReference type="SAM" id="MobiDB-lite"/>
    </source>
</evidence>
<evidence type="ECO:0000313" key="3">
    <source>
        <dbReference type="EMBL" id="CAG17503.1"/>
    </source>
</evidence>
<dbReference type="GeneID" id="3238844"/>
<reference evidence="3 4" key="1">
    <citation type="journal article" date="2004" name="Science">
        <title>Genome sequence of a polydnavirus: insights into symbiotic virus evolution.</title>
        <authorList>
            <person name="Espagne E."/>
            <person name="Dupuy C."/>
            <person name="Huguet E."/>
            <person name="Cattolico L."/>
            <person name="Provost B."/>
            <person name="Martins N."/>
            <person name="Poirie M."/>
            <person name="Periquet G."/>
            <person name="Drezen J.M."/>
        </authorList>
    </citation>
    <scope>NUCLEOTIDE SEQUENCE [LARGE SCALE GENOMIC DNA]</scope>
</reference>
<gene>
    <name evidence="2" type="ORF">CcBV_22.2</name>
    <name evidence="3" type="ORF">CcBV_36.1</name>
</gene>
<dbReference type="EMBL" id="AJ632333">
    <property type="protein sequence ID" value="CAG17503.1"/>
    <property type="molecule type" value="Genomic_DNA"/>
</dbReference>
<accession>Q5ZNS4</accession>
<proteinExistence type="predicted"/>
<dbReference type="Proteomes" id="UP000203537">
    <property type="component" value="Genome"/>
</dbReference>
<dbReference type="RefSeq" id="YP_184854.1">
    <property type="nucleotide sequence ID" value="NC_006653.1"/>
</dbReference>
<protein>
    <submittedName>
        <fullName evidence="3">Putative capsid-like protein</fullName>
    </submittedName>
</protein>
<feature type="region of interest" description="Disordered" evidence="1">
    <location>
        <begin position="66"/>
        <end position="86"/>
    </location>
</feature>